<dbReference type="AlphaFoldDB" id="A0A1H6D190"/>
<dbReference type="Proteomes" id="UP000236743">
    <property type="component" value="Unassembled WGS sequence"/>
</dbReference>
<accession>A0A1H6D190</accession>
<dbReference type="EMBL" id="FNUY01000013">
    <property type="protein sequence ID" value="SEG78555.1"/>
    <property type="molecule type" value="Genomic_DNA"/>
</dbReference>
<name>A0A1H6D190_9HYPH</name>
<dbReference type="OrthoDB" id="9815357at2"/>
<dbReference type="PANTHER" id="PTHR34001">
    <property type="entry name" value="BLL7405 PROTEIN"/>
    <property type="match status" value="1"/>
</dbReference>
<dbReference type="InterPro" id="IPR011250">
    <property type="entry name" value="OMP/PagP_B-barrel"/>
</dbReference>
<evidence type="ECO:0000256" key="3">
    <source>
        <dbReference type="ARBA" id="ARBA00023136"/>
    </source>
</evidence>
<dbReference type="InterPro" id="IPR027385">
    <property type="entry name" value="Beta-barrel_OMP"/>
</dbReference>
<reference evidence="8 9" key="1">
    <citation type="submission" date="2016-10" db="EMBL/GenBank/DDBJ databases">
        <authorList>
            <person name="de Groot N.N."/>
        </authorList>
    </citation>
    <scope>NUCLEOTIDE SEQUENCE [LARGE SCALE GENOMIC DNA]</scope>
    <source>
        <strain evidence="8 9">DSM 26656</strain>
    </source>
</reference>
<evidence type="ECO:0000256" key="2">
    <source>
        <dbReference type="ARBA" id="ARBA00022729"/>
    </source>
</evidence>
<feature type="signal peptide" evidence="6">
    <location>
        <begin position="1"/>
        <end position="22"/>
    </location>
</feature>
<evidence type="ECO:0000313" key="8">
    <source>
        <dbReference type="EMBL" id="SEG78555.1"/>
    </source>
</evidence>
<dbReference type="Pfam" id="PF13505">
    <property type="entry name" value="OMP_b-brl"/>
    <property type="match status" value="1"/>
</dbReference>
<dbReference type="Gene3D" id="2.40.160.20">
    <property type="match status" value="1"/>
</dbReference>
<keyword evidence="9" id="KW-1185">Reference proteome</keyword>
<dbReference type="GO" id="GO:0009279">
    <property type="term" value="C:cell outer membrane"/>
    <property type="evidence" value="ECO:0007669"/>
    <property type="project" value="UniProtKB-SubCell"/>
</dbReference>
<feature type="chain" id="PRO_5009295400" evidence="6">
    <location>
        <begin position="23"/>
        <end position="215"/>
    </location>
</feature>
<sequence>MHRHIPIISLCLLAVAAIPAAAADRREPRAQEWQANTAQPLRYNWNGVYAGLHSGGAFERFTGVTRKSRNEALLGGQIGYNMQAGSMVYGLETDFSMNGFGKGSSRGVVGTNADMRYTGTAKARVGVAFDRALVYATGGLAYGSLKATSGNLSKTKGKTGYVVGAGVEYGITQNWSAKLEYNYVSLGKQDFQFGPTRKKIEVNEHLVKAGVNYRF</sequence>
<dbReference type="RefSeq" id="WP_160115897.1">
    <property type="nucleotide sequence ID" value="NZ_FNUY01000013.1"/>
</dbReference>
<keyword evidence="3" id="KW-0472">Membrane</keyword>
<evidence type="ECO:0000256" key="6">
    <source>
        <dbReference type="SAM" id="SignalP"/>
    </source>
</evidence>
<evidence type="ECO:0000313" key="9">
    <source>
        <dbReference type="Proteomes" id="UP000236743"/>
    </source>
</evidence>
<evidence type="ECO:0000256" key="5">
    <source>
        <dbReference type="ARBA" id="ARBA00038306"/>
    </source>
</evidence>
<protein>
    <submittedName>
        <fullName evidence="8">Outer membrane immunogenic protein</fullName>
    </submittedName>
</protein>
<keyword evidence="2 6" id="KW-0732">Signal</keyword>
<dbReference type="InterPro" id="IPR051692">
    <property type="entry name" value="OMP-like"/>
</dbReference>
<keyword evidence="4" id="KW-0998">Cell outer membrane</keyword>
<comment type="similarity">
    <text evidence="5">Belongs to the Omp25/RopB family.</text>
</comment>
<gene>
    <name evidence="8" type="ORF">SAMN04488115_113152</name>
</gene>
<evidence type="ECO:0000256" key="1">
    <source>
        <dbReference type="ARBA" id="ARBA00004442"/>
    </source>
</evidence>
<proteinExistence type="inferred from homology"/>
<feature type="domain" description="Outer membrane protein beta-barrel" evidence="7">
    <location>
        <begin position="11"/>
        <end position="215"/>
    </location>
</feature>
<dbReference type="SUPFAM" id="SSF56925">
    <property type="entry name" value="OMPA-like"/>
    <property type="match status" value="1"/>
</dbReference>
<evidence type="ECO:0000259" key="7">
    <source>
        <dbReference type="Pfam" id="PF13505"/>
    </source>
</evidence>
<evidence type="ECO:0000256" key="4">
    <source>
        <dbReference type="ARBA" id="ARBA00023237"/>
    </source>
</evidence>
<organism evidence="8 9">
    <name type="scientific">Bosea lathyri</name>
    <dbReference type="NCBI Taxonomy" id="1036778"/>
    <lineage>
        <taxon>Bacteria</taxon>
        <taxon>Pseudomonadati</taxon>
        <taxon>Pseudomonadota</taxon>
        <taxon>Alphaproteobacteria</taxon>
        <taxon>Hyphomicrobiales</taxon>
        <taxon>Boseaceae</taxon>
        <taxon>Bosea</taxon>
    </lineage>
</organism>
<comment type="subcellular location">
    <subcellularLocation>
        <location evidence="1">Cell outer membrane</location>
    </subcellularLocation>
</comment>
<dbReference type="PANTHER" id="PTHR34001:SF3">
    <property type="entry name" value="BLL7405 PROTEIN"/>
    <property type="match status" value="1"/>
</dbReference>